<evidence type="ECO:0000313" key="6">
    <source>
        <dbReference type="Proteomes" id="UP000664357"/>
    </source>
</evidence>
<dbReference type="Pfam" id="PF01832">
    <property type="entry name" value="Glucosaminidase"/>
    <property type="match status" value="1"/>
</dbReference>
<organism evidence="5 6">
    <name type="scientific">Candidatus Enterococcus ferrettii</name>
    <dbReference type="NCBI Taxonomy" id="2815324"/>
    <lineage>
        <taxon>Bacteria</taxon>
        <taxon>Bacillati</taxon>
        <taxon>Bacillota</taxon>
        <taxon>Bacilli</taxon>
        <taxon>Lactobacillales</taxon>
        <taxon>Enterococcaceae</taxon>
        <taxon>Enterococcus</taxon>
    </lineage>
</organism>
<feature type="region of interest" description="Disordered" evidence="3">
    <location>
        <begin position="40"/>
        <end position="100"/>
    </location>
</feature>
<evidence type="ECO:0000256" key="1">
    <source>
        <dbReference type="ARBA" id="ARBA00010266"/>
    </source>
</evidence>
<dbReference type="PANTHER" id="PTHR33308:SF9">
    <property type="entry name" value="PEPTIDOGLYCAN HYDROLASE FLGJ"/>
    <property type="match status" value="1"/>
</dbReference>
<name>A0ABV0EQ89_9ENTE</name>
<comment type="caution">
    <text evidence="5">The sequence shown here is derived from an EMBL/GenBank/DDBJ whole genome shotgun (WGS) entry which is preliminary data.</text>
</comment>
<dbReference type="SMART" id="SM00047">
    <property type="entry name" value="LYZ2"/>
    <property type="match status" value="1"/>
</dbReference>
<evidence type="ECO:0000313" key="5">
    <source>
        <dbReference type="EMBL" id="MEO1770800.1"/>
    </source>
</evidence>
<evidence type="ECO:0000256" key="3">
    <source>
        <dbReference type="SAM" id="MobiDB-lite"/>
    </source>
</evidence>
<feature type="domain" description="Mannosyl-glycoprotein endo-beta-N-acetylglucosamidase-like" evidence="4">
    <location>
        <begin position="134"/>
        <end position="294"/>
    </location>
</feature>
<protein>
    <recommendedName>
        <fullName evidence="4">Mannosyl-glycoprotein endo-beta-N-acetylglucosamidase-like domain-containing protein</fullName>
    </recommendedName>
</protein>
<evidence type="ECO:0000256" key="2">
    <source>
        <dbReference type="ARBA" id="ARBA00022801"/>
    </source>
</evidence>
<dbReference type="PANTHER" id="PTHR33308">
    <property type="entry name" value="PEPTIDOGLYCAN HYDROLASE FLGJ"/>
    <property type="match status" value="1"/>
</dbReference>
<feature type="compositionally biased region" description="Basic and acidic residues" evidence="3">
    <location>
        <begin position="73"/>
        <end position="82"/>
    </location>
</feature>
<dbReference type="InterPro" id="IPR051056">
    <property type="entry name" value="Glycosyl_Hydrolase_73"/>
</dbReference>
<dbReference type="EMBL" id="JAFREL020000002">
    <property type="protein sequence ID" value="MEO1770800.1"/>
    <property type="molecule type" value="Genomic_DNA"/>
</dbReference>
<gene>
    <name evidence="5" type="ORF">JZO67_002753</name>
</gene>
<comment type="similarity">
    <text evidence="1">Belongs to the glycosyl hydrolase 73 family.</text>
</comment>
<dbReference type="RefSeq" id="WP_207703357.1">
    <property type="nucleotide sequence ID" value="NZ_JAFREL020000002.1"/>
</dbReference>
<proteinExistence type="inferred from homology"/>
<feature type="compositionally biased region" description="Low complexity" evidence="3">
    <location>
        <begin position="42"/>
        <end position="67"/>
    </location>
</feature>
<keyword evidence="6" id="KW-1185">Reference proteome</keyword>
<dbReference type="InterPro" id="IPR002901">
    <property type="entry name" value="MGlyc_endo_b_GlcNAc-like_dom"/>
</dbReference>
<reference evidence="5 6" key="1">
    <citation type="submission" date="2024-02" db="EMBL/GenBank/DDBJ databases">
        <title>The Genome Sequence of Enterococcus sp. DIV0159.</title>
        <authorList>
            <person name="Earl A."/>
            <person name="Manson A."/>
            <person name="Gilmore M."/>
            <person name="Sanders J."/>
            <person name="Shea T."/>
            <person name="Howe W."/>
            <person name="Livny J."/>
            <person name="Cuomo C."/>
            <person name="Neafsey D."/>
            <person name="Birren B."/>
        </authorList>
    </citation>
    <scope>NUCLEOTIDE SEQUENCE [LARGE SCALE GENOMIC DNA]</scope>
    <source>
        <strain evidence="5 6">665A</strain>
    </source>
</reference>
<dbReference type="Gene3D" id="1.10.530.10">
    <property type="match status" value="1"/>
</dbReference>
<sequence length="366" mass="39734">MKGKILLGSLVTGIFIIIGYQTQIEQIVSAETKELFSSQQGSVSSMATSNTAASTTSGKSIASTSSSVDFSTEEIKESESVEWKPTASITTSKESEKATEESLAVASQVVPEAGDKDQISVVPATKVEENYQISVTKNQTTEEFIQTIGKDAQAIAWNEDLYASVMIAQAILETGSGNSQLARPPYHNLFGIKGSYQGKQVSFSTQEDEGSGQLYTIHSAFRQYPSYKDSLEDYAALLKKGLSGNVGFYQGTWKSNAATFQEAAKALTGKYATDTAYDKKLIALIEAYNLASYDQDLATNDEVEQEKAATDQVKLDASVEEKQVPEYFSESSEQKLRVNQTKQPVIVVPPAAQRPAKQLTGNRIVQ</sequence>
<dbReference type="Proteomes" id="UP000664357">
    <property type="component" value="Unassembled WGS sequence"/>
</dbReference>
<evidence type="ECO:0000259" key="4">
    <source>
        <dbReference type="SMART" id="SM00047"/>
    </source>
</evidence>
<keyword evidence="2" id="KW-0378">Hydrolase</keyword>
<dbReference type="Gene3D" id="4.10.80.30">
    <property type="entry name" value="DNA polymerase, domain 6"/>
    <property type="match status" value="1"/>
</dbReference>
<accession>A0ABV0EQ89</accession>